<reference evidence="1" key="2">
    <citation type="submission" date="2025-03" db="EMBL/GenBank/DDBJ databases">
        <authorList>
            <consortium name="ELIXIR-Norway"/>
            <consortium name="Elixir Norway"/>
        </authorList>
    </citation>
    <scope>NUCLEOTIDE SEQUENCE</scope>
</reference>
<organism evidence="1 2">
    <name type="scientific">Rangifer tarandus platyrhynchus</name>
    <name type="common">Svalbard reindeer</name>
    <dbReference type="NCBI Taxonomy" id="3082113"/>
    <lineage>
        <taxon>Eukaryota</taxon>
        <taxon>Metazoa</taxon>
        <taxon>Chordata</taxon>
        <taxon>Craniata</taxon>
        <taxon>Vertebrata</taxon>
        <taxon>Euteleostomi</taxon>
        <taxon>Mammalia</taxon>
        <taxon>Eutheria</taxon>
        <taxon>Laurasiatheria</taxon>
        <taxon>Artiodactyla</taxon>
        <taxon>Ruminantia</taxon>
        <taxon>Pecora</taxon>
        <taxon>Cervidae</taxon>
        <taxon>Odocoileinae</taxon>
        <taxon>Rangifer</taxon>
    </lineage>
</organism>
<name>A0AC59Z676_RANTA</name>
<evidence type="ECO:0000313" key="1">
    <source>
        <dbReference type="EMBL" id="CAN0263795.1"/>
    </source>
</evidence>
<proteinExistence type="predicted"/>
<gene>
    <name evidence="1" type="ORF">MRATA1EN22A_LOCUS14547</name>
</gene>
<evidence type="ECO:0000313" key="2">
    <source>
        <dbReference type="Proteomes" id="UP001162501"/>
    </source>
</evidence>
<sequence>MGDPHVPPRVGRALSWPPKGAGASGQGVRRGRGRLGRMTRDSSDWEEGVSSPAERGGAGRVAGNGEPEGGEAESTGWKGPGGREKVGGLFPLPTPHPRRPLCAPSPVRALGRQDRSAHRRGN</sequence>
<dbReference type="Proteomes" id="UP001162501">
    <property type="component" value="Chromosome 25"/>
</dbReference>
<dbReference type="EMBL" id="OX596109">
    <property type="protein sequence ID" value="CAN0263795.1"/>
    <property type="molecule type" value="Genomic_DNA"/>
</dbReference>
<protein>
    <submittedName>
        <fullName evidence="1">Uncharacterized protein</fullName>
    </submittedName>
</protein>
<reference evidence="1" key="1">
    <citation type="submission" date="2023-05" db="EMBL/GenBank/DDBJ databases">
        <authorList>
            <consortium name="ELIXIR-Norway"/>
        </authorList>
    </citation>
    <scope>NUCLEOTIDE SEQUENCE</scope>
</reference>
<accession>A0AC59Z676</accession>